<organism evidence="4 5">
    <name type="scientific">Athelia psychrophila</name>
    <dbReference type="NCBI Taxonomy" id="1759441"/>
    <lineage>
        <taxon>Eukaryota</taxon>
        <taxon>Fungi</taxon>
        <taxon>Dikarya</taxon>
        <taxon>Basidiomycota</taxon>
        <taxon>Agaricomycotina</taxon>
        <taxon>Agaricomycetes</taxon>
        <taxon>Agaricomycetidae</taxon>
        <taxon>Atheliales</taxon>
        <taxon>Atheliaceae</taxon>
        <taxon>Athelia</taxon>
    </lineage>
</organism>
<dbReference type="AlphaFoldDB" id="A0A166P4H1"/>
<dbReference type="Gene3D" id="3.30.160.60">
    <property type="entry name" value="Classic Zinc Finger"/>
    <property type="match status" value="1"/>
</dbReference>
<keyword evidence="1" id="KW-0862">Zinc</keyword>
<dbReference type="Proteomes" id="UP000076532">
    <property type="component" value="Unassembled WGS sequence"/>
</dbReference>
<feature type="compositionally biased region" description="Polar residues" evidence="2">
    <location>
        <begin position="1"/>
        <end position="12"/>
    </location>
</feature>
<dbReference type="SMART" id="SM00355">
    <property type="entry name" value="ZnF_C2H2"/>
    <property type="match status" value="3"/>
</dbReference>
<reference evidence="4 5" key="1">
    <citation type="journal article" date="2016" name="Mol. Biol. Evol.">
        <title>Comparative Genomics of Early-Diverging Mushroom-Forming Fungi Provides Insights into the Origins of Lignocellulose Decay Capabilities.</title>
        <authorList>
            <person name="Nagy L.G."/>
            <person name="Riley R."/>
            <person name="Tritt A."/>
            <person name="Adam C."/>
            <person name="Daum C."/>
            <person name="Floudas D."/>
            <person name="Sun H."/>
            <person name="Yadav J.S."/>
            <person name="Pangilinan J."/>
            <person name="Larsson K.H."/>
            <person name="Matsuura K."/>
            <person name="Barry K."/>
            <person name="Labutti K."/>
            <person name="Kuo R."/>
            <person name="Ohm R.A."/>
            <person name="Bhattacharya S.S."/>
            <person name="Shirouzu T."/>
            <person name="Yoshinaga Y."/>
            <person name="Martin F.M."/>
            <person name="Grigoriev I.V."/>
            <person name="Hibbett D.S."/>
        </authorList>
    </citation>
    <scope>NUCLEOTIDE SEQUENCE [LARGE SCALE GENOMIC DNA]</scope>
    <source>
        <strain evidence="4 5">CBS 109695</strain>
    </source>
</reference>
<keyword evidence="1" id="KW-0479">Metal-binding</keyword>
<evidence type="ECO:0000313" key="5">
    <source>
        <dbReference type="Proteomes" id="UP000076532"/>
    </source>
</evidence>
<feature type="region of interest" description="Disordered" evidence="2">
    <location>
        <begin position="70"/>
        <end position="94"/>
    </location>
</feature>
<protein>
    <recommendedName>
        <fullName evidence="3">C2H2-type domain-containing protein</fullName>
    </recommendedName>
</protein>
<dbReference type="PROSITE" id="PS50157">
    <property type="entry name" value="ZINC_FINGER_C2H2_2"/>
    <property type="match status" value="2"/>
</dbReference>
<keyword evidence="1" id="KW-0863">Zinc-finger</keyword>
<evidence type="ECO:0000313" key="4">
    <source>
        <dbReference type="EMBL" id="KZP25699.1"/>
    </source>
</evidence>
<dbReference type="EMBL" id="KV417519">
    <property type="protein sequence ID" value="KZP25699.1"/>
    <property type="molecule type" value="Genomic_DNA"/>
</dbReference>
<feature type="region of interest" description="Disordered" evidence="2">
    <location>
        <begin position="1"/>
        <end position="52"/>
    </location>
</feature>
<sequence>MTQLSTQSSLSGAVSGYPSMHHYDRSSNSNTGYHPQPMMYAPPSQHVTPSPRAARQIMLEQADQTTIAHQMPPEDAPESSAQGGEQQDSDGRRRVPCMYPECDRRFVSDYTLRVHMEAHKAKPRVRYPCTAGCSESFSRQHDRLRHEVGQHGKICEFICDDCGCFFSTKKTFNNHKCPVASGKVRWAQ</sequence>
<proteinExistence type="predicted"/>
<accession>A0A166P4H1</accession>
<dbReference type="OrthoDB" id="8117402at2759"/>
<dbReference type="InterPro" id="IPR036236">
    <property type="entry name" value="Znf_C2H2_sf"/>
</dbReference>
<dbReference type="InterPro" id="IPR013087">
    <property type="entry name" value="Znf_C2H2_type"/>
</dbReference>
<evidence type="ECO:0000256" key="1">
    <source>
        <dbReference type="PROSITE-ProRule" id="PRU00042"/>
    </source>
</evidence>
<dbReference type="SUPFAM" id="SSF57667">
    <property type="entry name" value="beta-beta-alpha zinc fingers"/>
    <property type="match status" value="1"/>
</dbReference>
<evidence type="ECO:0000256" key="2">
    <source>
        <dbReference type="SAM" id="MobiDB-lite"/>
    </source>
</evidence>
<feature type="domain" description="C2H2-type" evidence="3">
    <location>
        <begin position="95"/>
        <end position="124"/>
    </location>
</feature>
<gene>
    <name evidence="4" type="ORF">FIBSPDRAFT_855617</name>
</gene>
<feature type="domain" description="C2H2-type" evidence="3">
    <location>
        <begin position="127"/>
        <end position="151"/>
    </location>
</feature>
<dbReference type="PROSITE" id="PS00028">
    <property type="entry name" value="ZINC_FINGER_C2H2_1"/>
    <property type="match status" value="2"/>
</dbReference>
<keyword evidence="5" id="KW-1185">Reference proteome</keyword>
<dbReference type="GO" id="GO:0008270">
    <property type="term" value="F:zinc ion binding"/>
    <property type="evidence" value="ECO:0007669"/>
    <property type="project" value="UniProtKB-KW"/>
</dbReference>
<evidence type="ECO:0000259" key="3">
    <source>
        <dbReference type="PROSITE" id="PS50157"/>
    </source>
</evidence>
<name>A0A166P4H1_9AGAM</name>
<dbReference type="STRING" id="436010.A0A166P4H1"/>